<evidence type="ECO:0000313" key="1">
    <source>
        <dbReference type="EMBL" id="EEH59481.1"/>
    </source>
</evidence>
<organism evidence="2">
    <name type="scientific">Micromonas pusilla (strain CCMP1545)</name>
    <name type="common">Picoplanktonic green alga</name>
    <dbReference type="NCBI Taxonomy" id="564608"/>
    <lineage>
        <taxon>Eukaryota</taxon>
        <taxon>Viridiplantae</taxon>
        <taxon>Chlorophyta</taxon>
        <taxon>Mamiellophyceae</taxon>
        <taxon>Mamiellales</taxon>
        <taxon>Mamiellaceae</taxon>
        <taxon>Micromonas</taxon>
    </lineage>
</organism>
<evidence type="ECO:0000313" key="2">
    <source>
        <dbReference type="Proteomes" id="UP000001876"/>
    </source>
</evidence>
<reference evidence="1 2" key="1">
    <citation type="journal article" date="2009" name="Science">
        <title>Green evolution and dynamic adaptations revealed by genomes of the marine picoeukaryotes Micromonas.</title>
        <authorList>
            <person name="Worden A.Z."/>
            <person name="Lee J.H."/>
            <person name="Mock T."/>
            <person name="Rouze P."/>
            <person name="Simmons M.P."/>
            <person name="Aerts A.L."/>
            <person name="Allen A.E."/>
            <person name="Cuvelier M.L."/>
            <person name="Derelle E."/>
            <person name="Everett M.V."/>
            <person name="Foulon E."/>
            <person name="Grimwood J."/>
            <person name="Gundlach H."/>
            <person name="Henrissat B."/>
            <person name="Napoli C."/>
            <person name="McDonald S.M."/>
            <person name="Parker M.S."/>
            <person name="Rombauts S."/>
            <person name="Salamov A."/>
            <person name="Von Dassow P."/>
            <person name="Badger J.H."/>
            <person name="Coutinho P.M."/>
            <person name="Demir E."/>
            <person name="Dubchak I."/>
            <person name="Gentemann C."/>
            <person name="Eikrem W."/>
            <person name="Gready J.E."/>
            <person name="John U."/>
            <person name="Lanier W."/>
            <person name="Lindquist E.A."/>
            <person name="Lucas S."/>
            <person name="Mayer K.F."/>
            <person name="Moreau H."/>
            <person name="Not F."/>
            <person name="Otillar R."/>
            <person name="Panaud O."/>
            <person name="Pangilinan J."/>
            <person name="Paulsen I."/>
            <person name="Piegu B."/>
            <person name="Poliakov A."/>
            <person name="Robbens S."/>
            <person name="Schmutz J."/>
            <person name="Toulza E."/>
            <person name="Wyss T."/>
            <person name="Zelensky A."/>
            <person name="Zhou K."/>
            <person name="Armbrust E.V."/>
            <person name="Bhattacharya D."/>
            <person name="Goodenough U.W."/>
            <person name="Van de Peer Y."/>
            <person name="Grigoriev I.V."/>
        </authorList>
    </citation>
    <scope>NUCLEOTIDE SEQUENCE [LARGE SCALE GENOMIC DNA]</scope>
    <source>
        <strain evidence="1 2">CCMP1545</strain>
    </source>
</reference>
<dbReference type="KEGG" id="mpp:MICPUCDRAFT_64797"/>
<sequence>MLFYKSTRSCQSMLCSCDSDTNAVDPRASRVMSSNMPCSHRAKNGVCAML</sequence>
<dbReference type="Proteomes" id="UP000001876">
    <property type="component" value="Unassembled WGS sequence"/>
</dbReference>
<dbReference type="AlphaFoldDB" id="C1ML37"/>
<protein>
    <submittedName>
        <fullName evidence="1">Predicted protein</fullName>
    </submittedName>
</protein>
<proteinExistence type="predicted"/>
<gene>
    <name evidence="1" type="ORF">MICPUCDRAFT_64797</name>
</gene>
<dbReference type="RefSeq" id="XP_003056105.1">
    <property type="nucleotide sequence ID" value="XM_003056059.1"/>
</dbReference>
<name>C1ML37_MICPC</name>
<dbReference type="EMBL" id="GG663736">
    <property type="protein sequence ID" value="EEH59481.1"/>
    <property type="molecule type" value="Genomic_DNA"/>
</dbReference>
<accession>C1ML37</accession>
<keyword evidence="2" id="KW-1185">Reference proteome</keyword>
<dbReference type="GeneID" id="9682001"/>